<feature type="domain" description="DUF4126" evidence="2">
    <location>
        <begin position="10"/>
        <end position="182"/>
    </location>
</feature>
<accession>A0A2W5RDI1</accession>
<dbReference type="AlphaFoldDB" id="A0A2W5RDI1"/>
<reference evidence="3 4" key="1">
    <citation type="submission" date="2017-08" db="EMBL/GenBank/DDBJ databases">
        <title>Infants hospitalized years apart are colonized by the same room-sourced microbial strains.</title>
        <authorList>
            <person name="Brooks B."/>
            <person name="Olm M.R."/>
            <person name="Firek B.A."/>
            <person name="Baker R."/>
            <person name="Thomas B.C."/>
            <person name="Morowitz M.J."/>
            <person name="Banfield J.F."/>
        </authorList>
    </citation>
    <scope>NUCLEOTIDE SEQUENCE [LARGE SCALE GENOMIC DNA]</scope>
    <source>
        <strain evidence="3">S2_005_003_R2_41</strain>
    </source>
</reference>
<organism evidence="3 4">
    <name type="scientific">Variovorax paradoxus</name>
    <dbReference type="NCBI Taxonomy" id="34073"/>
    <lineage>
        <taxon>Bacteria</taxon>
        <taxon>Pseudomonadati</taxon>
        <taxon>Pseudomonadota</taxon>
        <taxon>Betaproteobacteria</taxon>
        <taxon>Burkholderiales</taxon>
        <taxon>Comamonadaceae</taxon>
        <taxon>Variovorax</taxon>
    </lineage>
</organism>
<dbReference type="Pfam" id="PF13548">
    <property type="entry name" value="DUF4126"/>
    <property type="match status" value="1"/>
</dbReference>
<keyword evidence="1" id="KW-0812">Transmembrane</keyword>
<evidence type="ECO:0000259" key="2">
    <source>
        <dbReference type="Pfam" id="PF13548"/>
    </source>
</evidence>
<feature type="transmembrane region" description="Helical" evidence="1">
    <location>
        <begin position="49"/>
        <end position="68"/>
    </location>
</feature>
<keyword evidence="1" id="KW-1133">Transmembrane helix</keyword>
<evidence type="ECO:0000256" key="1">
    <source>
        <dbReference type="SAM" id="Phobius"/>
    </source>
</evidence>
<feature type="transmembrane region" description="Helical" evidence="1">
    <location>
        <begin position="12"/>
        <end position="37"/>
    </location>
</feature>
<dbReference type="EMBL" id="QFPP01000672">
    <property type="protein sequence ID" value="PZQ61360.1"/>
    <property type="molecule type" value="Genomic_DNA"/>
</dbReference>
<evidence type="ECO:0000313" key="3">
    <source>
        <dbReference type="EMBL" id="PZQ61360.1"/>
    </source>
</evidence>
<feature type="transmembrane region" description="Helical" evidence="1">
    <location>
        <begin position="155"/>
        <end position="180"/>
    </location>
</feature>
<sequence length="223" mass="23477">MNSFDMSQLIALAAALGWASGVRLYLVVLLVGLAGYLGWVPLPGGLHVLAHPIVLAVSGFLVFVEFFADKIPGLDSLWDMVHTAIRIPAGAALAASVFGADHAVMAVVAALLGGGFAATAHAAKATTRAAINTSPEPFSNIGTSLVEDAAVPTGLWLAVVHPLVFLALFVLLLVFSVWLIRKSWRFLRGLVTRLTRIFSGKPDPGVEPAFRLKKSSTGDTPNV</sequence>
<keyword evidence="1" id="KW-0472">Membrane</keyword>
<dbReference type="InterPro" id="IPR025196">
    <property type="entry name" value="DUF4126"/>
</dbReference>
<dbReference type="Proteomes" id="UP000249135">
    <property type="component" value="Unassembled WGS sequence"/>
</dbReference>
<gene>
    <name evidence="3" type="ORF">DI563_29130</name>
</gene>
<comment type="caution">
    <text evidence="3">The sequence shown here is derived from an EMBL/GenBank/DDBJ whole genome shotgun (WGS) entry which is preliminary data.</text>
</comment>
<feature type="transmembrane region" description="Helical" evidence="1">
    <location>
        <begin position="89"/>
        <end position="112"/>
    </location>
</feature>
<evidence type="ECO:0000313" key="4">
    <source>
        <dbReference type="Proteomes" id="UP000249135"/>
    </source>
</evidence>
<name>A0A2W5RDI1_VARPD</name>
<proteinExistence type="predicted"/>
<protein>
    <submittedName>
        <fullName evidence="3">DUF4126 domain-containing protein</fullName>
    </submittedName>
</protein>